<comment type="caution">
    <text evidence="4">The sequence shown here is derived from an EMBL/GenBank/DDBJ whole genome shotgun (WGS) entry which is preliminary data.</text>
</comment>
<dbReference type="Gene3D" id="3.40.50.720">
    <property type="entry name" value="NAD(P)-binding Rossmann-like Domain"/>
    <property type="match status" value="1"/>
</dbReference>
<evidence type="ECO:0000313" key="5">
    <source>
        <dbReference type="Proteomes" id="UP000030108"/>
    </source>
</evidence>
<evidence type="ECO:0000313" key="4">
    <source>
        <dbReference type="EMBL" id="EUC63174.1"/>
    </source>
</evidence>
<dbReference type="InterPro" id="IPR050425">
    <property type="entry name" value="NAD(P)_dehydrat-like"/>
</dbReference>
<evidence type="ECO:0000256" key="1">
    <source>
        <dbReference type="ARBA" id="ARBA00023002"/>
    </source>
</evidence>
<comment type="similarity">
    <text evidence="2">Belongs to the NAD(P)-dependent epimerase/dehydratase family. Dihydroflavonol-4-reductase subfamily.</text>
</comment>
<name>X8JHL9_9AGAM</name>
<dbReference type="SUPFAM" id="SSF51735">
    <property type="entry name" value="NAD(P)-binding Rossmann-fold domains"/>
    <property type="match status" value="1"/>
</dbReference>
<proteinExistence type="inferred from homology"/>
<dbReference type="OrthoDB" id="2735536at2759"/>
<dbReference type="PANTHER" id="PTHR10366:SF564">
    <property type="entry name" value="STEROL-4-ALPHA-CARBOXYLATE 3-DEHYDROGENASE, DECARBOXYLATING"/>
    <property type="match status" value="1"/>
</dbReference>
<accession>X8JHL9</accession>
<sequence>MQSIIPPATVLVTGANGFIGTWVCKIFLEKGYWVRGTVRSSSKGDYLLEIFKDYGERFAYYVVEDITKPGAFDEAIKSIQAVIPVASPATAAIDDPQDLIKPALNGTLELIHSINTYGLEVECLVLTSSGSAITDPTQPAGTIYTDDDWNTWSVKQMEEKGKNAGWDKYRASKVLAERAAWEEVKKQNRWDLVAIHRRVAHFLFALSSLIDITIGQRCPLYMRNQPVSGVSEHPD</sequence>
<evidence type="ECO:0000259" key="3">
    <source>
        <dbReference type="Pfam" id="PF01370"/>
    </source>
</evidence>
<keyword evidence="1" id="KW-0560">Oxidoreductase</keyword>
<feature type="domain" description="NAD-dependent epimerase/dehydratase" evidence="3">
    <location>
        <begin position="10"/>
        <end position="139"/>
    </location>
</feature>
<dbReference type="Proteomes" id="UP000030108">
    <property type="component" value="Unassembled WGS sequence"/>
</dbReference>
<protein>
    <submittedName>
        <fullName evidence="4">NAD-dependent epimerase/dehydratase family protein</fullName>
    </submittedName>
</protein>
<gene>
    <name evidence="4" type="ORF">RSOL_482680</name>
</gene>
<reference evidence="5" key="1">
    <citation type="journal article" date="2014" name="Genome Announc.">
        <title>Draft genome sequence of the plant-pathogenic soil fungus Rhizoctonia solani anastomosis group 3 strain Rhs1AP.</title>
        <authorList>
            <person name="Cubeta M.A."/>
            <person name="Thomas E."/>
            <person name="Dean R.A."/>
            <person name="Jabaji S."/>
            <person name="Neate S.M."/>
            <person name="Tavantzis S."/>
            <person name="Toda T."/>
            <person name="Vilgalys R."/>
            <person name="Bharathan N."/>
            <person name="Fedorova-Abrams N."/>
            <person name="Pakala S.B."/>
            <person name="Pakala S.M."/>
            <person name="Zafar N."/>
            <person name="Joardar V."/>
            <person name="Losada L."/>
            <person name="Nierman W.C."/>
        </authorList>
    </citation>
    <scope>NUCLEOTIDE SEQUENCE [LARGE SCALE GENOMIC DNA]</scope>
    <source>
        <strain evidence="5">AG-3</strain>
    </source>
</reference>
<dbReference type="InterPro" id="IPR036291">
    <property type="entry name" value="NAD(P)-bd_dom_sf"/>
</dbReference>
<dbReference type="Pfam" id="PF01370">
    <property type="entry name" value="Epimerase"/>
    <property type="match status" value="1"/>
</dbReference>
<feature type="non-terminal residue" evidence="4">
    <location>
        <position position="235"/>
    </location>
</feature>
<dbReference type="EMBL" id="JATN01000316">
    <property type="protein sequence ID" value="EUC63174.1"/>
    <property type="molecule type" value="Genomic_DNA"/>
</dbReference>
<evidence type="ECO:0000256" key="2">
    <source>
        <dbReference type="ARBA" id="ARBA00023445"/>
    </source>
</evidence>
<dbReference type="PANTHER" id="PTHR10366">
    <property type="entry name" value="NAD DEPENDENT EPIMERASE/DEHYDRATASE"/>
    <property type="match status" value="1"/>
</dbReference>
<dbReference type="InterPro" id="IPR001509">
    <property type="entry name" value="Epimerase_deHydtase"/>
</dbReference>
<dbReference type="AlphaFoldDB" id="X8JHL9"/>
<organism evidence="4 5">
    <name type="scientific">Rhizoctonia solani AG-3 Rhs1AP</name>
    <dbReference type="NCBI Taxonomy" id="1086054"/>
    <lineage>
        <taxon>Eukaryota</taxon>
        <taxon>Fungi</taxon>
        <taxon>Dikarya</taxon>
        <taxon>Basidiomycota</taxon>
        <taxon>Agaricomycotina</taxon>
        <taxon>Agaricomycetes</taxon>
        <taxon>Cantharellales</taxon>
        <taxon>Ceratobasidiaceae</taxon>
        <taxon>Rhizoctonia</taxon>
    </lineage>
</organism>
<dbReference type="GO" id="GO:0016616">
    <property type="term" value="F:oxidoreductase activity, acting on the CH-OH group of donors, NAD or NADP as acceptor"/>
    <property type="evidence" value="ECO:0007669"/>
    <property type="project" value="TreeGrafter"/>
</dbReference>